<dbReference type="Gene3D" id="2.40.30.170">
    <property type="match status" value="1"/>
</dbReference>
<dbReference type="PANTHER" id="PTHR30469">
    <property type="entry name" value="MULTIDRUG RESISTANCE PROTEIN MDTA"/>
    <property type="match status" value="1"/>
</dbReference>
<feature type="domain" description="Multidrug resistance protein MdtA-like barrel-sandwich hybrid" evidence="4">
    <location>
        <begin position="66"/>
        <end position="193"/>
    </location>
</feature>
<dbReference type="RefSeq" id="WP_345337191.1">
    <property type="nucleotide sequence ID" value="NZ_BAABJZ010000104.1"/>
</dbReference>
<dbReference type="Gene3D" id="2.40.50.100">
    <property type="match status" value="1"/>
</dbReference>
<dbReference type="Pfam" id="PF25954">
    <property type="entry name" value="Beta-barrel_RND_2"/>
    <property type="match status" value="1"/>
</dbReference>
<keyword evidence="2" id="KW-0175">Coiled coil</keyword>
<dbReference type="InterPro" id="IPR006143">
    <property type="entry name" value="RND_pump_MFP"/>
</dbReference>
<organism evidence="7 8">
    <name type="scientific">Ferrimonas pelagia</name>
    <dbReference type="NCBI Taxonomy" id="1177826"/>
    <lineage>
        <taxon>Bacteria</taxon>
        <taxon>Pseudomonadati</taxon>
        <taxon>Pseudomonadota</taxon>
        <taxon>Gammaproteobacteria</taxon>
        <taxon>Alteromonadales</taxon>
        <taxon>Ferrimonadaceae</taxon>
        <taxon>Ferrimonas</taxon>
    </lineage>
</organism>
<dbReference type="Proteomes" id="UP001499988">
    <property type="component" value="Unassembled WGS sequence"/>
</dbReference>
<dbReference type="Gene3D" id="1.10.287.470">
    <property type="entry name" value="Helix hairpin bin"/>
    <property type="match status" value="1"/>
</dbReference>
<comment type="caution">
    <text evidence="7">The sequence shown here is derived from an EMBL/GenBank/DDBJ whole genome shotgun (WGS) entry which is preliminary data.</text>
</comment>
<dbReference type="InterPro" id="IPR058792">
    <property type="entry name" value="Beta-barrel_RND_2"/>
</dbReference>
<dbReference type="PANTHER" id="PTHR30469:SF38">
    <property type="entry name" value="HLYD FAMILY SECRETION PROTEIN"/>
    <property type="match status" value="1"/>
</dbReference>
<proteinExistence type="inferred from homology"/>
<dbReference type="Pfam" id="PF25917">
    <property type="entry name" value="BSH_RND"/>
    <property type="match status" value="1"/>
</dbReference>
<feature type="domain" description="YknX-like C-terminal permuted SH3-like" evidence="6">
    <location>
        <begin position="278"/>
        <end position="345"/>
    </location>
</feature>
<keyword evidence="3" id="KW-0732">Signal</keyword>
<protein>
    <submittedName>
        <fullName evidence="7">Efflux RND transporter periplasmic adaptor subunit</fullName>
    </submittedName>
</protein>
<name>A0ABP9FGT5_9GAMM</name>
<dbReference type="InterPro" id="IPR058625">
    <property type="entry name" value="MdtA-like_BSH"/>
</dbReference>
<keyword evidence="8" id="KW-1185">Reference proteome</keyword>
<dbReference type="Pfam" id="PF25989">
    <property type="entry name" value="YknX_C"/>
    <property type="match status" value="1"/>
</dbReference>
<feature type="signal peptide" evidence="3">
    <location>
        <begin position="1"/>
        <end position="23"/>
    </location>
</feature>
<evidence type="ECO:0000313" key="7">
    <source>
        <dbReference type="EMBL" id="GAA4901325.1"/>
    </source>
</evidence>
<evidence type="ECO:0000256" key="1">
    <source>
        <dbReference type="ARBA" id="ARBA00009477"/>
    </source>
</evidence>
<sequence>MELKRLAPWACLLVLTACGQPPAAQDTPQTEDEPAVASIPVETQPVMQDSVSEYYHTTAVLEAPEAAEVVSRVTGIIGAIEVEEGDQVKAGQRLASIDARRYQLNLAKAQAELDVIEQELHRLNAIANKQLVSQETLAKLKYRREAALAERDLAQLQVHYSKITAPIDGIIAKRLVKNGNMATEYTPLFQVVQQHPLHGILHLPEQELSKVHPGQHAQLQLSGVDETIQAKILRIAPTVDPDTGTVKITLLVDNSAHRLKAGMFSRTRLRFDTHDNTLVLPRIAVIRQDLGHSVFVIHDGKASSRSVELGYSDGDRVEILSGLALGEQVVVRGHHQLRDDATVEVIESLQLAAKR</sequence>
<feature type="coiled-coil region" evidence="2">
    <location>
        <begin position="99"/>
        <end position="159"/>
    </location>
</feature>
<evidence type="ECO:0000259" key="4">
    <source>
        <dbReference type="Pfam" id="PF25917"/>
    </source>
</evidence>
<evidence type="ECO:0000259" key="6">
    <source>
        <dbReference type="Pfam" id="PF25989"/>
    </source>
</evidence>
<gene>
    <name evidence="7" type="ORF">GCM10023333_39150</name>
</gene>
<dbReference type="EMBL" id="BAABJZ010000104">
    <property type="protein sequence ID" value="GAA4901325.1"/>
    <property type="molecule type" value="Genomic_DNA"/>
</dbReference>
<accession>A0ABP9FGT5</accession>
<comment type="similarity">
    <text evidence="1">Belongs to the membrane fusion protein (MFP) (TC 8.A.1) family.</text>
</comment>
<dbReference type="Gene3D" id="2.40.420.20">
    <property type="match status" value="1"/>
</dbReference>
<evidence type="ECO:0000256" key="2">
    <source>
        <dbReference type="SAM" id="Coils"/>
    </source>
</evidence>
<dbReference type="NCBIfam" id="TIGR01730">
    <property type="entry name" value="RND_mfp"/>
    <property type="match status" value="1"/>
</dbReference>
<reference evidence="8" key="1">
    <citation type="journal article" date="2019" name="Int. J. Syst. Evol. Microbiol.">
        <title>The Global Catalogue of Microorganisms (GCM) 10K type strain sequencing project: providing services to taxonomists for standard genome sequencing and annotation.</title>
        <authorList>
            <consortium name="The Broad Institute Genomics Platform"/>
            <consortium name="The Broad Institute Genome Sequencing Center for Infectious Disease"/>
            <person name="Wu L."/>
            <person name="Ma J."/>
        </authorList>
    </citation>
    <scope>NUCLEOTIDE SEQUENCE [LARGE SCALE GENOMIC DNA]</scope>
    <source>
        <strain evidence="8">JCM 18401</strain>
    </source>
</reference>
<evidence type="ECO:0000256" key="3">
    <source>
        <dbReference type="SAM" id="SignalP"/>
    </source>
</evidence>
<dbReference type="InterPro" id="IPR058637">
    <property type="entry name" value="YknX-like_C"/>
</dbReference>
<dbReference type="PROSITE" id="PS51257">
    <property type="entry name" value="PROKAR_LIPOPROTEIN"/>
    <property type="match status" value="1"/>
</dbReference>
<dbReference type="SUPFAM" id="SSF111369">
    <property type="entry name" value="HlyD-like secretion proteins"/>
    <property type="match status" value="1"/>
</dbReference>
<evidence type="ECO:0000259" key="5">
    <source>
        <dbReference type="Pfam" id="PF25954"/>
    </source>
</evidence>
<feature type="domain" description="CusB-like beta-barrel" evidence="5">
    <location>
        <begin position="202"/>
        <end position="270"/>
    </location>
</feature>
<evidence type="ECO:0000313" key="8">
    <source>
        <dbReference type="Proteomes" id="UP001499988"/>
    </source>
</evidence>
<feature type="chain" id="PRO_5046064829" evidence="3">
    <location>
        <begin position="24"/>
        <end position="355"/>
    </location>
</feature>